<dbReference type="AlphaFoldDB" id="A0A6P8ZYX1"/>
<keyword evidence="1" id="KW-1185">Reference proteome</keyword>
<protein>
    <submittedName>
        <fullName evidence="2">Uncharacterized protein LOC117651044</fullName>
    </submittedName>
</protein>
<gene>
    <name evidence="2" type="primary">LOC117651044</name>
</gene>
<sequence length="212" mass="23845">MISDDLLVCFQAKIKYAKQTIGVYIISICPEVKSVIRFCCALPLLPPHLLQRGLDAIGTEALNLGDPVFYEVVRPFLTYIQHEWLDHINRGQCISVCLSEHRTNNASESNNMRMQRKFGVHHPNAFQFIRHVSGFEDDTVDDICSLSQGIVPSRHRTSASISNDVHIRRITNELLALHNPTHEDILRFLSAASFSVDGIISEALNPGAGYYE</sequence>
<dbReference type="KEGG" id="tpal:117651044"/>
<dbReference type="InParanoid" id="A0A6P8ZYX1"/>
<evidence type="ECO:0000313" key="1">
    <source>
        <dbReference type="Proteomes" id="UP000515158"/>
    </source>
</evidence>
<dbReference type="RefSeq" id="XP_034250653.1">
    <property type="nucleotide sequence ID" value="XM_034394762.1"/>
</dbReference>
<dbReference type="GeneID" id="117651044"/>
<accession>A0A6P8ZYX1</accession>
<reference evidence="2" key="1">
    <citation type="submission" date="2025-08" db="UniProtKB">
        <authorList>
            <consortium name="RefSeq"/>
        </authorList>
    </citation>
    <scope>IDENTIFICATION</scope>
    <source>
        <tissue evidence="2">Total insect</tissue>
    </source>
</reference>
<name>A0A6P8ZYX1_THRPL</name>
<proteinExistence type="predicted"/>
<evidence type="ECO:0000313" key="2">
    <source>
        <dbReference type="RefSeq" id="XP_034250653.1"/>
    </source>
</evidence>
<organism evidence="2">
    <name type="scientific">Thrips palmi</name>
    <name type="common">Melon thrips</name>
    <dbReference type="NCBI Taxonomy" id="161013"/>
    <lineage>
        <taxon>Eukaryota</taxon>
        <taxon>Metazoa</taxon>
        <taxon>Ecdysozoa</taxon>
        <taxon>Arthropoda</taxon>
        <taxon>Hexapoda</taxon>
        <taxon>Insecta</taxon>
        <taxon>Pterygota</taxon>
        <taxon>Neoptera</taxon>
        <taxon>Paraneoptera</taxon>
        <taxon>Thysanoptera</taxon>
        <taxon>Terebrantia</taxon>
        <taxon>Thripoidea</taxon>
        <taxon>Thripidae</taxon>
        <taxon>Thrips</taxon>
    </lineage>
</organism>
<dbReference type="Proteomes" id="UP000515158">
    <property type="component" value="Unplaced"/>
</dbReference>